<dbReference type="InterPro" id="IPR050360">
    <property type="entry name" value="MFS_Sugar_Transporters"/>
</dbReference>
<organism evidence="8 9">
    <name type="scientific">Clonostachys byssicola</name>
    <dbReference type="NCBI Taxonomy" id="160290"/>
    <lineage>
        <taxon>Eukaryota</taxon>
        <taxon>Fungi</taxon>
        <taxon>Dikarya</taxon>
        <taxon>Ascomycota</taxon>
        <taxon>Pezizomycotina</taxon>
        <taxon>Sordariomycetes</taxon>
        <taxon>Hypocreomycetidae</taxon>
        <taxon>Hypocreales</taxon>
        <taxon>Bionectriaceae</taxon>
        <taxon>Clonostachys</taxon>
    </lineage>
</organism>
<comment type="subcellular location">
    <subcellularLocation>
        <location evidence="1">Membrane</location>
        <topology evidence="1">Multi-pass membrane protein</topology>
    </subcellularLocation>
</comment>
<dbReference type="InterPro" id="IPR005829">
    <property type="entry name" value="Sugar_transporter_CS"/>
</dbReference>
<dbReference type="GO" id="GO:0005351">
    <property type="term" value="F:carbohydrate:proton symporter activity"/>
    <property type="evidence" value="ECO:0007669"/>
    <property type="project" value="TreeGrafter"/>
</dbReference>
<accession>A0A9N9USP3</accession>
<keyword evidence="9" id="KW-1185">Reference proteome</keyword>
<feature type="transmembrane region" description="Helical" evidence="6">
    <location>
        <begin position="356"/>
        <end position="377"/>
    </location>
</feature>
<sequence>MRLPGKKHVAVELEDINATSERLAQMSAEKKHDGEVDVSYADADEELRLWAGIKCFPKLVSFCLGLSVAVIALGYDSMILGNITGVDSFQADYGSLYEGQVIIPAIWLSLWTGLGRLGNALGSVVGGWSQDFMGRKRSFMLGSIVLIVSVIISFLSFIPPDVNTKRGVFLAGKVLQGVSVGLLKITAMTYISENAPVSLRGPGMALFPTFNLLGQLLGTVVVFAMNSVPGKAGYMGAFGSQIPLALVPFVVSLIMPDSPVYLLRQGKEEASLRAAIRLYEPRVSAAKMIERAKGGILNEVNPEAGATYLDAFRPQHRRRTWIVFFANLFPTAFGLDHLGSISYFLQLLGMQSNVSLIFMISGVVVGIIANGMGIWILTRVGRRTAVLVSLSLASILWGAMGVSGFFSGVLIAYISAAAMALVIFVSGLGSWPAGYAIIGETSALEVRAKTQAVGGVSQQASSTAMSIILPYIFNPDAGNSGAKLGWLFCGLCAITAIASWFIIPEMKGRSQEEIDRMFELELPARKFKHWGGEGSHQD</sequence>
<feature type="transmembrane region" description="Helical" evidence="6">
    <location>
        <begin position="101"/>
        <end position="118"/>
    </location>
</feature>
<feature type="transmembrane region" description="Helical" evidence="6">
    <location>
        <begin position="411"/>
        <end position="431"/>
    </location>
</feature>
<reference evidence="8 9" key="2">
    <citation type="submission" date="2021-10" db="EMBL/GenBank/DDBJ databases">
        <authorList>
            <person name="Piombo E."/>
        </authorList>
    </citation>
    <scope>NUCLEOTIDE SEQUENCE [LARGE SCALE GENOMIC DNA]</scope>
</reference>
<protein>
    <recommendedName>
        <fullName evidence="7">Major facilitator superfamily (MFS) profile domain-containing protein</fullName>
    </recommendedName>
</protein>
<proteinExistence type="inferred from homology"/>
<feature type="transmembrane region" description="Helical" evidence="6">
    <location>
        <begin position="321"/>
        <end position="344"/>
    </location>
</feature>
<name>A0A9N9USP3_9HYPO</name>
<dbReference type="Gene3D" id="1.20.1250.20">
    <property type="entry name" value="MFS general substrate transporter like domains"/>
    <property type="match status" value="1"/>
</dbReference>
<evidence type="ECO:0000313" key="8">
    <source>
        <dbReference type="EMBL" id="CAG9996901.1"/>
    </source>
</evidence>
<reference evidence="9" key="1">
    <citation type="submission" date="2019-06" db="EMBL/GenBank/DDBJ databases">
        <authorList>
            <person name="Broberg M."/>
        </authorList>
    </citation>
    <scope>NUCLEOTIDE SEQUENCE [LARGE SCALE GENOMIC DNA]</scope>
</reference>
<evidence type="ECO:0000256" key="5">
    <source>
        <dbReference type="ARBA" id="ARBA00023136"/>
    </source>
</evidence>
<dbReference type="SUPFAM" id="SSF103473">
    <property type="entry name" value="MFS general substrate transporter"/>
    <property type="match status" value="1"/>
</dbReference>
<feature type="transmembrane region" description="Helical" evidence="6">
    <location>
        <begin position="139"/>
        <end position="158"/>
    </location>
</feature>
<dbReference type="GO" id="GO:0016020">
    <property type="term" value="C:membrane"/>
    <property type="evidence" value="ECO:0007669"/>
    <property type="project" value="UniProtKB-SubCell"/>
</dbReference>
<dbReference type="InterPro" id="IPR020846">
    <property type="entry name" value="MFS_dom"/>
</dbReference>
<evidence type="ECO:0000259" key="7">
    <source>
        <dbReference type="PROSITE" id="PS50850"/>
    </source>
</evidence>
<dbReference type="PROSITE" id="PS50850">
    <property type="entry name" value="MFS"/>
    <property type="match status" value="1"/>
</dbReference>
<dbReference type="InterPro" id="IPR005828">
    <property type="entry name" value="MFS_sugar_transport-like"/>
</dbReference>
<feature type="transmembrane region" description="Helical" evidence="6">
    <location>
        <begin position="452"/>
        <end position="473"/>
    </location>
</feature>
<dbReference type="PANTHER" id="PTHR48022">
    <property type="entry name" value="PLASTIDIC GLUCOSE TRANSPORTER 4"/>
    <property type="match status" value="1"/>
</dbReference>
<comment type="similarity">
    <text evidence="2">Belongs to the major facilitator superfamily. Sugar transporter (TC 2.A.1.1) family.</text>
</comment>
<dbReference type="AlphaFoldDB" id="A0A9N9USP3"/>
<evidence type="ECO:0000313" key="9">
    <source>
        <dbReference type="Proteomes" id="UP000754883"/>
    </source>
</evidence>
<evidence type="ECO:0000256" key="3">
    <source>
        <dbReference type="ARBA" id="ARBA00022692"/>
    </source>
</evidence>
<dbReference type="EMBL" id="CABFNO020001541">
    <property type="protein sequence ID" value="CAG9996901.1"/>
    <property type="molecule type" value="Genomic_DNA"/>
</dbReference>
<dbReference type="Proteomes" id="UP000754883">
    <property type="component" value="Unassembled WGS sequence"/>
</dbReference>
<evidence type="ECO:0000256" key="2">
    <source>
        <dbReference type="ARBA" id="ARBA00010992"/>
    </source>
</evidence>
<feature type="transmembrane region" description="Helical" evidence="6">
    <location>
        <begin position="384"/>
        <end position="405"/>
    </location>
</feature>
<feature type="domain" description="Major facilitator superfamily (MFS) profile" evidence="7">
    <location>
        <begin position="62"/>
        <end position="507"/>
    </location>
</feature>
<keyword evidence="5 6" id="KW-0472">Membrane</keyword>
<dbReference type="InterPro" id="IPR036259">
    <property type="entry name" value="MFS_trans_sf"/>
</dbReference>
<evidence type="ECO:0000256" key="1">
    <source>
        <dbReference type="ARBA" id="ARBA00004141"/>
    </source>
</evidence>
<comment type="caution">
    <text evidence="8">The sequence shown here is derived from an EMBL/GenBank/DDBJ whole genome shotgun (WGS) entry which is preliminary data.</text>
</comment>
<feature type="transmembrane region" description="Helical" evidence="6">
    <location>
        <begin position="203"/>
        <end position="225"/>
    </location>
</feature>
<keyword evidence="4 6" id="KW-1133">Transmembrane helix</keyword>
<dbReference type="OrthoDB" id="6612291at2759"/>
<evidence type="ECO:0000256" key="4">
    <source>
        <dbReference type="ARBA" id="ARBA00022989"/>
    </source>
</evidence>
<dbReference type="Pfam" id="PF00083">
    <property type="entry name" value="Sugar_tr"/>
    <property type="match status" value="1"/>
</dbReference>
<feature type="transmembrane region" description="Helical" evidence="6">
    <location>
        <begin position="59"/>
        <end position="81"/>
    </location>
</feature>
<feature type="transmembrane region" description="Helical" evidence="6">
    <location>
        <begin position="485"/>
        <end position="503"/>
    </location>
</feature>
<keyword evidence="3 6" id="KW-0812">Transmembrane</keyword>
<feature type="transmembrane region" description="Helical" evidence="6">
    <location>
        <begin position="170"/>
        <end position="191"/>
    </location>
</feature>
<dbReference type="PROSITE" id="PS00217">
    <property type="entry name" value="SUGAR_TRANSPORT_2"/>
    <property type="match status" value="1"/>
</dbReference>
<dbReference type="PANTHER" id="PTHR48022:SF41">
    <property type="entry name" value="MAJOR FACILITATOR SUPERFAMILY (MFS) PROFILE DOMAIN-CONTAINING PROTEIN"/>
    <property type="match status" value="1"/>
</dbReference>
<evidence type="ECO:0000256" key="6">
    <source>
        <dbReference type="SAM" id="Phobius"/>
    </source>
</evidence>
<gene>
    <name evidence="8" type="ORF">CBYS24578_00015971</name>
</gene>